<feature type="domain" description="Rhodanese" evidence="3">
    <location>
        <begin position="39"/>
        <end position="157"/>
    </location>
</feature>
<proteinExistence type="predicted"/>
<dbReference type="OrthoDB" id="270167at2759"/>
<evidence type="ECO:0000313" key="5">
    <source>
        <dbReference type="Proteomes" id="UP000298327"/>
    </source>
</evidence>
<dbReference type="InterPro" id="IPR045078">
    <property type="entry name" value="TST/MPST-like"/>
</dbReference>
<protein>
    <recommendedName>
        <fullName evidence="3">Rhodanese domain-containing protein</fullName>
    </recommendedName>
</protein>
<evidence type="ECO:0000259" key="3">
    <source>
        <dbReference type="PROSITE" id="PS50206"/>
    </source>
</evidence>
<reference evidence="4 5" key="1">
    <citation type="submission" date="2019-02" db="EMBL/GenBank/DDBJ databases">
        <title>Genome sequencing of the rare red list fungi Dentipellis fragilis.</title>
        <authorList>
            <person name="Buettner E."/>
            <person name="Kellner H."/>
        </authorList>
    </citation>
    <scope>NUCLEOTIDE SEQUENCE [LARGE SCALE GENOMIC DNA]</scope>
    <source>
        <strain evidence="4 5">DSM 105465</strain>
    </source>
</reference>
<name>A0A4Y9ZEQ4_9AGAM</name>
<dbReference type="SMART" id="SM00450">
    <property type="entry name" value="RHOD"/>
    <property type="match status" value="2"/>
</dbReference>
<keyword evidence="5" id="KW-1185">Reference proteome</keyword>
<dbReference type="PROSITE" id="PS50206">
    <property type="entry name" value="RHODANESE_3"/>
    <property type="match status" value="2"/>
</dbReference>
<sequence length="331" mass="35848">MASALRLLRRPFASSAQYRLMSTKAPLLVTPQELSQLARSTDVAILDASWHMPNSPRNAQSEFAATRIPGARFFDLDQAASPNDLGLKHMMPSPQIFSEALEKLGVRPSSHVILYDSQGIFSSPRALFTFRALGHANSSVLNGGLPRWQAEGLSTHGGPLADVEKSTYPLPSLNDDAIRSYSQVVDNSAYDLSAQPIAELVLDARSRGRYTGEDPEPRPGLPSGHIPSSFSLPFNAFLATNTVPNSTAKYTTFLPPDELRKVLVDAVGPEHAQQILEGKRKVISSCGSGMTAGVLWLGLKIISKSTKVAIYDESWTGYASRAESKIDKGPK</sequence>
<dbReference type="Gene3D" id="3.40.250.10">
    <property type="entry name" value="Rhodanese-like domain"/>
    <property type="match status" value="2"/>
</dbReference>
<dbReference type="STRING" id="205917.A0A4Y9ZEQ4"/>
<dbReference type="PANTHER" id="PTHR11364:SF27">
    <property type="entry name" value="SULFURTRANSFERASE"/>
    <property type="match status" value="1"/>
</dbReference>
<dbReference type="Pfam" id="PF00581">
    <property type="entry name" value="Rhodanese"/>
    <property type="match status" value="1"/>
</dbReference>
<dbReference type="CDD" id="cd01448">
    <property type="entry name" value="TST_Repeat_1"/>
    <property type="match status" value="1"/>
</dbReference>
<dbReference type="SUPFAM" id="SSF52821">
    <property type="entry name" value="Rhodanese/Cell cycle control phosphatase"/>
    <property type="match status" value="2"/>
</dbReference>
<dbReference type="GO" id="GO:0005739">
    <property type="term" value="C:mitochondrion"/>
    <property type="evidence" value="ECO:0007669"/>
    <property type="project" value="TreeGrafter"/>
</dbReference>
<comment type="caution">
    <text evidence="4">The sequence shown here is derived from an EMBL/GenBank/DDBJ whole genome shotgun (WGS) entry which is preliminary data.</text>
</comment>
<feature type="domain" description="Rhodanese" evidence="3">
    <location>
        <begin position="200"/>
        <end position="327"/>
    </location>
</feature>
<keyword evidence="2" id="KW-0677">Repeat</keyword>
<dbReference type="InterPro" id="IPR001763">
    <property type="entry name" value="Rhodanese-like_dom"/>
</dbReference>
<evidence type="ECO:0000256" key="1">
    <source>
        <dbReference type="ARBA" id="ARBA00022679"/>
    </source>
</evidence>
<gene>
    <name evidence="4" type="ORF">EVG20_g372</name>
</gene>
<organism evidence="4 5">
    <name type="scientific">Dentipellis fragilis</name>
    <dbReference type="NCBI Taxonomy" id="205917"/>
    <lineage>
        <taxon>Eukaryota</taxon>
        <taxon>Fungi</taxon>
        <taxon>Dikarya</taxon>
        <taxon>Basidiomycota</taxon>
        <taxon>Agaricomycotina</taxon>
        <taxon>Agaricomycetes</taxon>
        <taxon>Russulales</taxon>
        <taxon>Hericiaceae</taxon>
        <taxon>Dentipellis</taxon>
    </lineage>
</organism>
<dbReference type="Proteomes" id="UP000298327">
    <property type="component" value="Unassembled WGS sequence"/>
</dbReference>
<dbReference type="GO" id="GO:0004792">
    <property type="term" value="F:thiosulfate-cyanide sulfurtransferase activity"/>
    <property type="evidence" value="ECO:0007669"/>
    <property type="project" value="TreeGrafter"/>
</dbReference>
<evidence type="ECO:0000313" key="4">
    <source>
        <dbReference type="EMBL" id="TFY72640.1"/>
    </source>
</evidence>
<dbReference type="CDD" id="cd01449">
    <property type="entry name" value="TST_Repeat_2"/>
    <property type="match status" value="1"/>
</dbReference>
<dbReference type="EMBL" id="SEOQ01000009">
    <property type="protein sequence ID" value="TFY72640.1"/>
    <property type="molecule type" value="Genomic_DNA"/>
</dbReference>
<evidence type="ECO:0000256" key="2">
    <source>
        <dbReference type="ARBA" id="ARBA00022737"/>
    </source>
</evidence>
<dbReference type="InterPro" id="IPR036873">
    <property type="entry name" value="Rhodanese-like_dom_sf"/>
</dbReference>
<accession>A0A4Y9ZEQ4</accession>
<keyword evidence="1" id="KW-0808">Transferase</keyword>
<dbReference type="PANTHER" id="PTHR11364">
    <property type="entry name" value="THIOSULFATE SULFERTANSFERASE"/>
    <property type="match status" value="1"/>
</dbReference>
<dbReference type="AlphaFoldDB" id="A0A4Y9ZEQ4"/>